<dbReference type="Proteomes" id="UP000093197">
    <property type="component" value="Unassembled WGS sequence"/>
</dbReference>
<comment type="caution">
    <text evidence="1">The sequence shown here is derived from an EMBL/GenBank/DDBJ whole genome shotgun (WGS) entry which is preliminary data.</text>
</comment>
<dbReference type="EMBL" id="LIDT01000031">
    <property type="protein sequence ID" value="OCR29950.1"/>
    <property type="molecule type" value="Genomic_DNA"/>
</dbReference>
<organism evidence="1 2">
    <name type="scientific">Bacteroides fragilis</name>
    <dbReference type="NCBI Taxonomy" id="817"/>
    <lineage>
        <taxon>Bacteria</taxon>
        <taxon>Pseudomonadati</taxon>
        <taxon>Bacteroidota</taxon>
        <taxon>Bacteroidia</taxon>
        <taxon>Bacteroidales</taxon>
        <taxon>Bacteroidaceae</taxon>
        <taxon>Bacteroides</taxon>
    </lineage>
</organism>
<evidence type="ECO:0000313" key="1">
    <source>
        <dbReference type="EMBL" id="OCR29950.1"/>
    </source>
</evidence>
<name>A0A853PSG2_BACFG</name>
<gene>
    <name evidence="1" type="ORF">AC094_30250</name>
</gene>
<accession>A0A853PSG2</accession>
<dbReference type="RefSeq" id="WP_032579477.1">
    <property type="nucleotide sequence ID" value="NZ_LIDT01000031.1"/>
</dbReference>
<evidence type="ECO:0000313" key="2">
    <source>
        <dbReference type="Proteomes" id="UP000093197"/>
    </source>
</evidence>
<sequence>MEADKKTFIDIDTFISNIETLINQGISEITKGGQMFKVNSTWYIVYYDNNYGMNINLESGADRNNIDTYLYSAWNVGAHSEERNKTDKLFEKLHEIYVLHQLFNKTNIIKSLKKYADILERCTSFEKLSESTFVLHFNNIKYCFIRKERYNSVCNSVEQYIEVSKYGENHVPQLVYESDNIDSIQSLYSILNAVYYINKTETGNSIDYNLICALGLNNNQ</sequence>
<proteinExistence type="predicted"/>
<protein>
    <submittedName>
        <fullName evidence="1">Uncharacterized protein</fullName>
    </submittedName>
</protein>
<reference evidence="1 2" key="1">
    <citation type="journal article" date="2016" name="PLoS ONE">
        <title>Genomic Diversity of Enterotoxigenic Strains of Bacteroides fragilis.</title>
        <authorList>
            <person name="Pierce J.V."/>
            <person name="Bernstein H.D."/>
        </authorList>
    </citation>
    <scope>NUCLEOTIDE SEQUENCE [LARGE SCALE GENOMIC DNA]</scope>
    <source>
        <strain evidence="1 2">20793-3</strain>
    </source>
</reference>
<dbReference type="AlphaFoldDB" id="A0A853PSG2"/>